<protein>
    <submittedName>
        <fullName evidence="6">Helix-turn-helix domain-containing protein</fullName>
    </submittedName>
</protein>
<feature type="transmembrane region" description="Helical" evidence="4">
    <location>
        <begin position="65"/>
        <end position="85"/>
    </location>
</feature>
<keyword evidence="7" id="KW-1185">Reference proteome</keyword>
<sequence length="378" mass="43171">MISFGPMSITLLLCAGQGLVLAFLLLCARRNKTANRFLALLITAVAALITPYIIGYAGFYDKWPWLSFAPFSYTLAFGPLIYFYALSLMDRLPTRRWPHFLPVLFQFLADAIVFPLPLATKNWWDGFAHAPVISPMLEFATLISMAAYGIAALRRYRLYRQWLADNRTDGVDFDPSWIRNFLIALALVALIWLGFMAANLINPARNYFDQFLLYVVFSLLVIYLGIAGWRHGETPFPAFRMEPEKPGRSDVEKPVMERDWTGRGKNWLREIDEAEYWRDPELTLTSLARRLGTNTAYLSRALNESARENFNAIINRRRVAAIQQWLSSPDEARDLMTLAFEAGFSSKASFNRAFADFAGMSPSAWRLKSQKQRALESV</sequence>
<dbReference type="Gene3D" id="1.10.10.60">
    <property type="entry name" value="Homeodomain-like"/>
    <property type="match status" value="1"/>
</dbReference>
<gene>
    <name evidence="6" type="ORF">EUU23_00305</name>
</gene>
<dbReference type="InterPro" id="IPR009057">
    <property type="entry name" value="Homeodomain-like_sf"/>
</dbReference>
<proteinExistence type="predicted"/>
<evidence type="ECO:0000256" key="1">
    <source>
        <dbReference type="ARBA" id="ARBA00023015"/>
    </source>
</evidence>
<dbReference type="AlphaFoldDB" id="A0A6I4LRV3"/>
<dbReference type="GO" id="GO:0043565">
    <property type="term" value="F:sequence-specific DNA binding"/>
    <property type="evidence" value="ECO:0007669"/>
    <property type="project" value="InterPro"/>
</dbReference>
<dbReference type="SUPFAM" id="SSF46689">
    <property type="entry name" value="Homeodomain-like"/>
    <property type="match status" value="1"/>
</dbReference>
<evidence type="ECO:0000256" key="3">
    <source>
        <dbReference type="ARBA" id="ARBA00023163"/>
    </source>
</evidence>
<dbReference type="Proteomes" id="UP000471147">
    <property type="component" value="Unassembled WGS sequence"/>
</dbReference>
<evidence type="ECO:0000256" key="4">
    <source>
        <dbReference type="SAM" id="Phobius"/>
    </source>
</evidence>
<dbReference type="GO" id="GO:0003700">
    <property type="term" value="F:DNA-binding transcription factor activity"/>
    <property type="evidence" value="ECO:0007669"/>
    <property type="project" value="InterPro"/>
</dbReference>
<keyword evidence="2" id="KW-0238">DNA-binding</keyword>
<dbReference type="SMART" id="SM00342">
    <property type="entry name" value="HTH_ARAC"/>
    <property type="match status" value="1"/>
</dbReference>
<feature type="domain" description="HTH araC/xylS-type" evidence="5">
    <location>
        <begin position="266"/>
        <end position="368"/>
    </location>
</feature>
<name>A0A6I4LRV3_9SPHN</name>
<accession>A0A6I4LRV3</accession>
<organism evidence="6 7">
    <name type="scientific">Sphingorhabdus profundilacus</name>
    <dbReference type="NCBI Taxonomy" id="2509718"/>
    <lineage>
        <taxon>Bacteria</taxon>
        <taxon>Pseudomonadati</taxon>
        <taxon>Pseudomonadota</taxon>
        <taxon>Alphaproteobacteria</taxon>
        <taxon>Sphingomonadales</taxon>
        <taxon>Sphingomonadaceae</taxon>
        <taxon>Sphingorhabdus</taxon>
    </lineage>
</organism>
<feature type="transmembrane region" description="Helical" evidence="4">
    <location>
        <begin position="177"/>
        <end position="199"/>
    </location>
</feature>
<feature type="transmembrane region" description="Helical" evidence="4">
    <location>
        <begin position="136"/>
        <end position="156"/>
    </location>
</feature>
<evidence type="ECO:0000256" key="2">
    <source>
        <dbReference type="ARBA" id="ARBA00023125"/>
    </source>
</evidence>
<dbReference type="EMBL" id="SDWJ01000001">
    <property type="protein sequence ID" value="MVZ96142.1"/>
    <property type="molecule type" value="Genomic_DNA"/>
</dbReference>
<dbReference type="PANTHER" id="PTHR43280">
    <property type="entry name" value="ARAC-FAMILY TRANSCRIPTIONAL REGULATOR"/>
    <property type="match status" value="1"/>
</dbReference>
<dbReference type="PROSITE" id="PS01124">
    <property type="entry name" value="HTH_ARAC_FAMILY_2"/>
    <property type="match status" value="1"/>
</dbReference>
<evidence type="ECO:0000313" key="6">
    <source>
        <dbReference type="EMBL" id="MVZ96142.1"/>
    </source>
</evidence>
<dbReference type="PROSITE" id="PS00041">
    <property type="entry name" value="HTH_ARAC_FAMILY_1"/>
    <property type="match status" value="1"/>
</dbReference>
<keyword evidence="1" id="KW-0805">Transcription regulation</keyword>
<comment type="caution">
    <text evidence="6">The sequence shown here is derived from an EMBL/GenBank/DDBJ whole genome shotgun (WGS) entry which is preliminary data.</text>
</comment>
<feature type="transmembrane region" description="Helical" evidence="4">
    <location>
        <begin position="38"/>
        <end position="59"/>
    </location>
</feature>
<feature type="transmembrane region" description="Helical" evidence="4">
    <location>
        <begin position="97"/>
        <end position="116"/>
    </location>
</feature>
<evidence type="ECO:0000259" key="5">
    <source>
        <dbReference type="PROSITE" id="PS01124"/>
    </source>
</evidence>
<feature type="transmembrane region" description="Helical" evidence="4">
    <location>
        <begin position="211"/>
        <end position="229"/>
    </location>
</feature>
<keyword evidence="4" id="KW-0812">Transmembrane</keyword>
<keyword evidence="4" id="KW-1133">Transmembrane helix</keyword>
<feature type="transmembrane region" description="Helical" evidence="4">
    <location>
        <begin position="6"/>
        <end position="26"/>
    </location>
</feature>
<dbReference type="Pfam" id="PF12833">
    <property type="entry name" value="HTH_18"/>
    <property type="match status" value="1"/>
</dbReference>
<evidence type="ECO:0000313" key="7">
    <source>
        <dbReference type="Proteomes" id="UP000471147"/>
    </source>
</evidence>
<dbReference type="InterPro" id="IPR018060">
    <property type="entry name" value="HTH_AraC"/>
</dbReference>
<reference evidence="6 7" key="1">
    <citation type="submission" date="2019-01" db="EMBL/GenBank/DDBJ databases">
        <title>Sphingorhabdus lacus sp.nov., isolated from an oligotrophic freshwater lake.</title>
        <authorList>
            <person name="Park M."/>
        </authorList>
    </citation>
    <scope>NUCLEOTIDE SEQUENCE [LARGE SCALE GENOMIC DNA]</scope>
    <source>
        <strain evidence="6 7">IMCC26285</strain>
    </source>
</reference>
<keyword evidence="3" id="KW-0804">Transcription</keyword>
<keyword evidence="4" id="KW-0472">Membrane</keyword>
<dbReference type="InterPro" id="IPR018062">
    <property type="entry name" value="HTH_AraC-typ_CS"/>
</dbReference>
<dbReference type="PANTHER" id="PTHR43280:SF2">
    <property type="entry name" value="HTH-TYPE TRANSCRIPTIONAL REGULATOR EXSA"/>
    <property type="match status" value="1"/>
</dbReference>